<accession>A0ABY4P716</accession>
<protein>
    <recommendedName>
        <fullName evidence="4">Membrane transporter protein</fullName>
    </recommendedName>
</protein>
<keyword evidence="3" id="KW-1185">Reference proteome</keyword>
<evidence type="ECO:0000313" key="2">
    <source>
        <dbReference type="EMBL" id="UQS28102.1"/>
    </source>
</evidence>
<dbReference type="EMBL" id="CP091196">
    <property type="protein sequence ID" value="UQS28102.1"/>
    <property type="molecule type" value="Genomic_DNA"/>
</dbReference>
<feature type="transmembrane region" description="Helical" evidence="1">
    <location>
        <begin position="31"/>
        <end position="48"/>
    </location>
</feature>
<evidence type="ECO:0008006" key="4">
    <source>
        <dbReference type="Google" id="ProtNLM"/>
    </source>
</evidence>
<name>A0ABY4P716_9PSEU</name>
<gene>
    <name evidence="2" type="ORF">L1857_08730</name>
</gene>
<dbReference type="Proteomes" id="UP000830158">
    <property type="component" value="Chromosome"/>
</dbReference>
<keyword evidence="1" id="KW-0472">Membrane</keyword>
<evidence type="ECO:0000313" key="3">
    <source>
        <dbReference type="Proteomes" id="UP000830158"/>
    </source>
</evidence>
<evidence type="ECO:0000256" key="1">
    <source>
        <dbReference type="SAM" id="Phobius"/>
    </source>
</evidence>
<sequence length="50" mass="5060">MAAAALGLGMFVGSTLGPRIARRLPAAGLRLTVAVIGLALAIQLWITATD</sequence>
<organism evidence="2 3">
    <name type="scientific">Amycolatopsis thermalba</name>
    <dbReference type="NCBI Taxonomy" id="944492"/>
    <lineage>
        <taxon>Bacteria</taxon>
        <taxon>Bacillati</taxon>
        <taxon>Actinomycetota</taxon>
        <taxon>Actinomycetes</taxon>
        <taxon>Pseudonocardiales</taxon>
        <taxon>Pseudonocardiaceae</taxon>
        <taxon>Amycolatopsis</taxon>
    </lineage>
</organism>
<reference evidence="2" key="1">
    <citation type="submission" date="2022-01" db="EMBL/GenBank/DDBJ databases">
        <title>PSI-footprinting approach for the identification of protein synthesis inhibitor producers.</title>
        <authorList>
            <person name="Handel F."/>
            <person name="Kulik A."/>
            <person name="Wex K.W."/>
            <person name="Berscheid A."/>
            <person name="Saur J.S."/>
            <person name="Winkler A."/>
            <person name="Wibberg D."/>
            <person name="Kalinowski J."/>
            <person name="Broetz-Oesterhelt H."/>
            <person name="Mast Y."/>
        </authorList>
    </citation>
    <scope>NUCLEOTIDE SEQUENCE</scope>
    <source>
        <strain evidence="2">KNN 49.3e</strain>
    </source>
</reference>
<keyword evidence="1" id="KW-1133">Transmembrane helix</keyword>
<proteinExistence type="predicted"/>
<keyword evidence="1" id="KW-0812">Transmembrane</keyword>
<dbReference type="RefSeq" id="WP_240323265.1">
    <property type="nucleotide sequence ID" value="NZ_CP091196.1"/>
</dbReference>